<dbReference type="GO" id="GO:0009986">
    <property type="term" value="C:cell surface"/>
    <property type="evidence" value="ECO:0007669"/>
    <property type="project" value="TreeGrafter"/>
</dbReference>
<dbReference type="GO" id="GO:0002682">
    <property type="term" value="P:regulation of immune system process"/>
    <property type="evidence" value="ECO:0007669"/>
    <property type="project" value="TreeGrafter"/>
</dbReference>
<dbReference type="GO" id="GO:0007165">
    <property type="term" value="P:signal transduction"/>
    <property type="evidence" value="ECO:0007669"/>
    <property type="project" value="TreeGrafter"/>
</dbReference>
<evidence type="ECO:0000256" key="5">
    <source>
        <dbReference type="SAM" id="SignalP"/>
    </source>
</evidence>
<dbReference type="Pfam" id="PF07686">
    <property type="entry name" value="V-set"/>
    <property type="match status" value="1"/>
</dbReference>
<dbReference type="RefSeq" id="XP_005086519.2">
    <property type="nucleotide sequence ID" value="XM_005086462.4"/>
</dbReference>
<accession>A0A1U7RDK1</accession>
<dbReference type="CDD" id="cd05774">
    <property type="entry name" value="IgV_CEACAM_D1"/>
    <property type="match status" value="1"/>
</dbReference>
<sequence length="231" mass="25847">MAPPSLLCCKGLLLTAALSACWTSKAVAGPSVEAVPPSVPEGENVLLRVDNQAEKFQAFFWYKGKRAFEEFKIAHYETASQTLKRGQKYSGRERVYSNGSLLLQNVTQEDTGIYTLETFGTHYQCEITHVHLQVYKIVTQPTIQVQSTIVKRQNAAVLTCRSPDPGVDISWIFNNKPLDFSSRMTLSPEKHRLTIAPLRLQDAGEYLCAISNPFSSKKSNPVHLFLINFAH</sequence>
<dbReference type="Proteomes" id="UP000886700">
    <property type="component" value="Unplaced"/>
</dbReference>
<dbReference type="SUPFAM" id="SSF48726">
    <property type="entry name" value="Immunoglobulin"/>
    <property type="match status" value="2"/>
</dbReference>
<dbReference type="InterPro" id="IPR003598">
    <property type="entry name" value="Ig_sub2"/>
</dbReference>
<dbReference type="Pfam" id="PF00047">
    <property type="entry name" value="ig"/>
    <property type="match status" value="1"/>
</dbReference>
<dbReference type="SMART" id="SM00408">
    <property type="entry name" value="IGc2"/>
    <property type="match status" value="1"/>
</dbReference>
<dbReference type="InterPro" id="IPR013151">
    <property type="entry name" value="Immunoglobulin_dom"/>
</dbReference>
<dbReference type="KEGG" id="maua:101833903"/>
<evidence type="ECO:0000313" key="7">
    <source>
        <dbReference type="Proteomes" id="UP000886700"/>
    </source>
</evidence>
<name>A0A1U7RDK1_MESAU</name>
<dbReference type="InterPro" id="IPR003599">
    <property type="entry name" value="Ig_sub"/>
</dbReference>
<feature type="chain" id="PRO_5010550115" evidence="5">
    <location>
        <begin position="29"/>
        <end position="231"/>
    </location>
</feature>
<keyword evidence="2" id="KW-0325">Glycoprotein</keyword>
<proteinExistence type="inferred from homology"/>
<dbReference type="FunFam" id="2.60.40.10:FF:000340">
    <property type="entry name" value="Carcinoembryonic antigen-related cell adhesion molecule 1"/>
    <property type="match status" value="1"/>
</dbReference>
<dbReference type="eggNOG" id="ENOG502T1YP">
    <property type="taxonomic scope" value="Eukaryota"/>
</dbReference>
<keyword evidence="7" id="KW-1185">Reference proteome</keyword>
<feature type="signal peptide" evidence="5">
    <location>
        <begin position="1"/>
        <end position="28"/>
    </location>
</feature>
<dbReference type="InterPro" id="IPR050831">
    <property type="entry name" value="CEA_cell_adhesion"/>
</dbReference>
<evidence type="ECO:0000313" key="8">
    <source>
        <dbReference type="RefSeq" id="XP_005086519.2"/>
    </source>
</evidence>
<dbReference type="InterPro" id="IPR013106">
    <property type="entry name" value="Ig_V-set"/>
</dbReference>
<dbReference type="InterPro" id="IPR013783">
    <property type="entry name" value="Ig-like_fold"/>
</dbReference>
<evidence type="ECO:0000259" key="6">
    <source>
        <dbReference type="PROSITE" id="PS50835"/>
    </source>
</evidence>
<dbReference type="OrthoDB" id="6353782at2759"/>
<protein>
    <submittedName>
        <fullName evidence="8">Carcinoembryonic antigen-related cell adhesion molecule 15</fullName>
    </submittedName>
</protein>
<dbReference type="Gene3D" id="2.60.40.10">
    <property type="entry name" value="Immunoglobulins"/>
    <property type="match status" value="2"/>
</dbReference>
<keyword evidence="1 5" id="KW-0732">Signal</keyword>
<dbReference type="SMART" id="SM00409">
    <property type="entry name" value="IG"/>
    <property type="match status" value="2"/>
</dbReference>
<evidence type="ECO:0000256" key="2">
    <source>
        <dbReference type="ARBA" id="ARBA00023180"/>
    </source>
</evidence>
<dbReference type="InterPro" id="IPR036179">
    <property type="entry name" value="Ig-like_dom_sf"/>
</dbReference>
<evidence type="ECO:0000256" key="1">
    <source>
        <dbReference type="ARBA" id="ARBA00022729"/>
    </source>
</evidence>
<organism evidence="7 8">
    <name type="scientific">Mesocricetus auratus</name>
    <name type="common">Golden hamster</name>
    <dbReference type="NCBI Taxonomy" id="10036"/>
    <lineage>
        <taxon>Eukaryota</taxon>
        <taxon>Metazoa</taxon>
        <taxon>Chordata</taxon>
        <taxon>Craniata</taxon>
        <taxon>Vertebrata</taxon>
        <taxon>Euteleostomi</taxon>
        <taxon>Mammalia</taxon>
        <taxon>Eutheria</taxon>
        <taxon>Euarchontoglires</taxon>
        <taxon>Glires</taxon>
        <taxon>Rodentia</taxon>
        <taxon>Myomorpha</taxon>
        <taxon>Muroidea</taxon>
        <taxon>Cricetidae</taxon>
        <taxon>Cricetinae</taxon>
        <taxon>Mesocricetus</taxon>
    </lineage>
</organism>
<dbReference type="GO" id="GO:1990782">
    <property type="term" value="F:protein tyrosine kinase binding"/>
    <property type="evidence" value="ECO:0007669"/>
    <property type="project" value="TreeGrafter"/>
</dbReference>
<feature type="domain" description="Ig-like" evidence="6">
    <location>
        <begin position="141"/>
        <end position="225"/>
    </location>
</feature>
<dbReference type="InterPro" id="IPR007110">
    <property type="entry name" value="Ig-like_dom"/>
</dbReference>
<dbReference type="AlphaFoldDB" id="A0A1U7RDK1"/>
<reference evidence="8" key="1">
    <citation type="submission" date="2025-08" db="UniProtKB">
        <authorList>
            <consortium name="RefSeq"/>
        </authorList>
    </citation>
    <scope>IDENTIFICATION</scope>
    <source>
        <tissue evidence="8">Liver</tissue>
    </source>
</reference>
<comment type="similarity">
    <text evidence="4">Belongs to the immunoglobulin superfamily. CEA family.</text>
</comment>
<dbReference type="PROSITE" id="PS50835">
    <property type="entry name" value="IG_LIKE"/>
    <property type="match status" value="1"/>
</dbReference>
<gene>
    <name evidence="8" type="primary">LOC101833903</name>
</gene>
<dbReference type="GeneID" id="101833903"/>
<evidence type="ECO:0000256" key="3">
    <source>
        <dbReference type="ARBA" id="ARBA00023319"/>
    </source>
</evidence>
<dbReference type="PANTHER" id="PTHR44427">
    <property type="entry name" value="CARCINOEMBRYONIC ANTIGEN-RELATED CELL ADHESION MOLECULE 19"/>
    <property type="match status" value="1"/>
</dbReference>
<dbReference type="FunFam" id="2.60.40.10:FF:000244">
    <property type="entry name" value="carcinoembryonic antigen-related cell adhesion molecule 16"/>
    <property type="match status" value="1"/>
</dbReference>
<dbReference type="PANTHER" id="PTHR44427:SF1">
    <property type="entry name" value="CARCINOEMBRYONIC ANTIGEN-RELATED CELL ADHESION MOLECULE 1"/>
    <property type="match status" value="1"/>
</dbReference>
<keyword evidence="3" id="KW-0393">Immunoglobulin domain</keyword>
<evidence type="ECO:0000256" key="4">
    <source>
        <dbReference type="ARBA" id="ARBA00038222"/>
    </source>
</evidence>
<dbReference type="GO" id="GO:0005886">
    <property type="term" value="C:plasma membrane"/>
    <property type="evidence" value="ECO:0007669"/>
    <property type="project" value="TreeGrafter"/>
</dbReference>